<evidence type="ECO:0000259" key="2">
    <source>
        <dbReference type="SMART" id="SM00852"/>
    </source>
</evidence>
<dbReference type="Pfam" id="PF18146">
    <property type="entry name" value="CinA_KH"/>
    <property type="match status" value="1"/>
</dbReference>
<dbReference type="PANTHER" id="PTHR13939">
    <property type="entry name" value="NICOTINAMIDE-NUCLEOTIDE AMIDOHYDROLASE PNCC"/>
    <property type="match status" value="1"/>
</dbReference>
<sequence length="415" mass="44608">MKAEILSIGSEITSGQNLDTNGQWLSRRLAEMGVPVGFHTTVADDLADNIAVFRTAIERADLVIATGGLGPTQDDLTREVIAAVAGVELVEDAESLEHIRQLFTRRNREMPDRNRVQALFPKGAEPIFNPAGTAPGVWMRFGPKVIAAMPGVPSEMFRMFEELVKPRLIAAGFGGRGVFVQRKINTFGTGESGVEEKLLDLTRRGHVPEVGITVSDAVISLRILAHGESPDDVRRQIEPIEQTIRERLGTLVFGAEQDELEDVVMQLLKERNQTVAMAESLTAGLAAFRLATVPGASNHLLGGVVAYTNAVKVRELGVPETLIAKHTAVSTHVAKAMAEGVRQKFGTDYGVATTGYAGPGNADDGTPAGTVFVAVASAKGTRVQPFTWGGTRTEIQSRTAKQALNLLRLELLETL</sequence>
<dbReference type="SUPFAM" id="SSF142433">
    <property type="entry name" value="CinA-like"/>
    <property type="match status" value="1"/>
</dbReference>
<comment type="similarity">
    <text evidence="1">Belongs to the CinA family.</text>
</comment>
<dbReference type="OrthoDB" id="9801454at2"/>
<evidence type="ECO:0000256" key="1">
    <source>
        <dbReference type="HAMAP-Rule" id="MF_00226"/>
    </source>
</evidence>
<feature type="domain" description="MoaB/Mog" evidence="2">
    <location>
        <begin position="4"/>
        <end position="171"/>
    </location>
</feature>
<dbReference type="Gene3D" id="3.40.980.10">
    <property type="entry name" value="MoaB/Mog-like domain"/>
    <property type="match status" value="1"/>
</dbReference>
<dbReference type="NCBIfam" id="TIGR00177">
    <property type="entry name" value="molyb_syn"/>
    <property type="match status" value="1"/>
</dbReference>
<evidence type="ECO:0000313" key="4">
    <source>
        <dbReference type="Proteomes" id="UP000324974"/>
    </source>
</evidence>
<dbReference type="Gene3D" id="3.30.70.2860">
    <property type="match status" value="1"/>
</dbReference>
<dbReference type="InterPro" id="IPR036425">
    <property type="entry name" value="MoaB/Mog-like_dom_sf"/>
</dbReference>
<gene>
    <name evidence="3" type="ORF">PX52LOC_03848</name>
</gene>
<dbReference type="NCBIfam" id="TIGR00200">
    <property type="entry name" value="cinA_nterm"/>
    <property type="match status" value="1"/>
</dbReference>
<accession>A0A5C1AF70</accession>
<dbReference type="SUPFAM" id="SSF53218">
    <property type="entry name" value="Molybdenum cofactor biosynthesis proteins"/>
    <property type="match status" value="1"/>
</dbReference>
<dbReference type="InterPro" id="IPR008135">
    <property type="entry name" value="Competence-induced_CinA"/>
</dbReference>
<dbReference type="InterPro" id="IPR001453">
    <property type="entry name" value="MoaB/Mog_dom"/>
</dbReference>
<proteinExistence type="inferred from homology"/>
<name>A0A5C1AF70_9BACT</name>
<dbReference type="Gene3D" id="3.90.950.20">
    <property type="entry name" value="CinA-like"/>
    <property type="match status" value="1"/>
</dbReference>
<dbReference type="HAMAP" id="MF_00226_B">
    <property type="entry name" value="CinA_B"/>
    <property type="match status" value="1"/>
</dbReference>
<dbReference type="InterPro" id="IPR041424">
    <property type="entry name" value="CinA_KH"/>
</dbReference>
<reference evidence="4" key="1">
    <citation type="submission" date="2019-08" db="EMBL/GenBank/DDBJ databases">
        <title>Limnoglobus roseus gen. nov., sp. nov., a novel freshwater planctomycete with a giant genome from the family Gemmataceae.</title>
        <authorList>
            <person name="Kulichevskaya I.S."/>
            <person name="Naumoff D.G."/>
            <person name="Miroshnikov K."/>
            <person name="Ivanova A."/>
            <person name="Philippov D.A."/>
            <person name="Hakobyan A."/>
            <person name="Rijpstra I.C."/>
            <person name="Sinninghe Damste J.S."/>
            <person name="Liesack W."/>
            <person name="Dedysh S.N."/>
        </authorList>
    </citation>
    <scope>NUCLEOTIDE SEQUENCE [LARGE SCALE GENOMIC DNA]</scope>
    <source>
        <strain evidence="4">PX52</strain>
    </source>
</reference>
<dbReference type="SMART" id="SM00852">
    <property type="entry name" value="MoCF_biosynth"/>
    <property type="match status" value="1"/>
</dbReference>
<dbReference type="Pfam" id="PF00994">
    <property type="entry name" value="MoCF_biosynth"/>
    <property type="match status" value="1"/>
</dbReference>
<dbReference type="NCBIfam" id="NF001813">
    <property type="entry name" value="PRK00549.1"/>
    <property type="match status" value="1"/>
</dbReference>
<dbReference type="InterPro" id="IPR050101">
    <property type="entry name" value="CinA"/>
</dbReference>
<dbReference type="EMBL" id="CP042425">
    <property type="protein sequence ID" value="QEL16873.1"/>
    <property type="molecule type" value="Genomic_DNA"/>
</dbReference>
<evidence type="ECO:0000313" key="3">
    <source>
        <dbReference type="EMBL" id="QEL16873.1"/>
    </source>
</evidence>
<dbReference type="KEGG" id="lrs:PX52LOC_03848"/>
<dbReference type="InterPro" id="IPR008136">
    <property type="entry name" value="CinA_C"/>
</dbReference>
<protein>
    <recommendedName>
        <fullName evidence="1">CinA-like protein</fullName>
    </recommendedName>
</protein>
<keyword evidence="4" id="KW-1185">Reference proteome</keyword>
<dbReference type="Pfam" id="PF02464">
    <property type="entry name" value="CinA"/>
    <property type="match status" value="1"/>
</dbReference>
<dbReference type="PANTHER" id="PTHR13939:SF0">
    <property type="entry name" value="NMN AMIDOHYDROLASE-LIKE PROTEIN YFAY"/>
    <property type="match status" value="1"/>
</dbReference>
<dbReference type="NCBIfam" id="TIGR00199">
    <property type="entry name" value="PncC_domain"/>
    <property type="match status" value="1"/>
</dbReference>
<dbReference type="CDD" id="cd00885">
    <property type="entry name" value="cinA"/>
    <property type="match status" value="1"/>
</dbReference>
<dbReference type="AlphaFoldDB" id="A0A5C1AF70"/>
<dbReference type="InterPro" id="IPR036653">
    <property type="entry name" value="CinA-like_C"/>
</dbReference>
<dbReference type="RefSeq" id="WP_149111545.1">
    <property type="nucleotide sequence ID" value="NZ_CP042425.1"/>
</dbReference>
<dbReference type="PIRSF" id="PIRSF006728">
    <property type="entry name" value="CinA"/>
    <property type="match status" value="1"/>
</dbReference>
<dbReference type="Proteomes" id="UP000324974">
    <property type="component" value="Chromosome"/>
</dbReference>
<organism evidence="3 4">
    <name type="scientific">Limnoglobus roseus</name>
    <dbReference type="NCBI Taxonomy" id="2598579"/>
    <lineage>
        <taxon>Bacteria</taxon>
        <taxon>Pseudomonadati</taxon>
        <taxon>Planctomycetota</taxon>
        <taxon>Planctomycetia</taxon>
        <taxon>Gemmatales</taxon>
        <taxon>Gemmataceae</taxon>
        <taxon>Limnoglobus</taxon>
    </lineage>
</organism>